<dbReference type="EMBL" id="BMHE01000005">
    <property type="protein sequence ID" value="GGI46137.1"/>
    <property type="molecule type" value="Genomic_DNA"/>
</dbReference>
<dbReference type="Proteomes" id="UP000615455">
    <property type="component" value="Unassembled WGS sequence"/>
</dbReference>
<keyword evidence="3" id="KW-1185">Reference proteome</keyword>
<reference evidence="3" key="1">
    <citation type="journal article" date="2019" name="Int. J. Syst. Evol. Microbiol.">
        <title>The Global Catalogue of Microorganisms (GCM) 10K type strain sequencing project: providing services to taxonomists for standard genome sequencing and annotation.</title>
        <authorList>
            <consortium name="The Broad Institute Genomics Platform"/>
            <consortium name="The Broad Institute Genome Sequencing Center for Infectious Disease"/>
            <person name="Wu L."/>
            <person name="Ma J."/>
        </authorList>
    </citation>
    <scope>NUCLEOTIDE SEQUENCE [LARGE SCALE GENOMIC DNA]</scope>
    <source>
        <strain evidence="3">CGMCC 1.15043</strain>
    </source>
</reference>
<evidence type="ECO:0000313" key="3">
    <source>
        <dbReference type="Proteomes" id="UP000615455"/>
    </source>
</evidence>
<gene>
    <name evidence="2" type="ORF">GCM10008018_15610</name>
</gene>
<evidence type="ECO:0000313" key="2">
    <source>
        <dbReference type="EMBL" id="GGI46137.1"/>
    </source>
</evidence>
<evidence type="ECO:0000259" key="1">
    <source>
        <dbReference type="Pfam" id="PF25275"/>
    </source>
</evidence>
<name>A0ABQ2BTZ6_9BACL</name>
<accession>A0ABQ2BTZ6</accession>
<comment type="caution">
    <text evidence="2">The sequence shown here is derived from an EMBL/GenBank/DDBJ whole genome shotgun (WGS) entry which is preliminary data.</text>
</comment>
<proteinExistence type="predicted"/>
<organism evidence="2 3">
    <name type="scientific">Paenibacillus marchantiophytorum</name>
    <dbReference type="NCBI Taxonomy" id="1619310"/>
    <lineage>
        <taxon>Bacteria</taxon>
        <taxon>Bacillati</taxon>
        <taxon>Bacillota</taxon>
        <taxon>Bacilli</taxon>
        <taxon>Bacillales</taxon>
        <taxon>Paenibacillaceae</taxon>
        <taxon>Paenibacillus</taxon>
    </lineage>
</organism>
<dbReference type="InterPro" id="IPR033803">
    <property type="entry name" value="CBD-like_Golvesin-Xly"/>
</dbReference>
<protein>
    <recommendedName>
        <fullName evidence="1">Golvesin/Xly CBD-like domain-containing protein</fullName>
    </recommendedName>
</protein>
<feature type="domain" description="Golvesin/Xly CBD-like" evidence="1">
    <location>
        <begin position="13"/>
        <end position="63"/>
    </location>
</feature>
<dbReference type="RefSeq" id="WP_189009957.1">
    <property type="nucleotide sequence ID" value="NZ_BMHE01000005.1"/>
</dbReference>
<dbReference type="Pfam" id="PF25275">
    <property type="entry name" value="Golvesin_C"/>
    <property type="match status" value="1"/>
</dbReference>
<sequence length="66" mass="7160">MSAKSIQFEPFLGMATVSVTQRVYGGQWNLLGSYPFVAGTGGSVTVRTDDTDRFVTVDAVKFELIP</sequence>